<proteinExistence type="predicted"/>
<protein>
    <submittedName>
        <fullName evidence="1">Uncharacterized protein</fullName>
    </submittedName>
</protein>
<reference evidence="1 2" key="1">
    <citation type="submission" date="2015-09" db="EMBL/GenBank/DDBJ databases">
        <title>Trachymyrmex cornetzi WGS genome.</title>
        <authorList>
            <person name="Nygaard S."/>
            <person name="Hu H."/>
            <person name="Boomsma J."/>
            <person name="Zhang G."/>
        </authorList>
    </citation>
    <scope>NUCLEOTIDE SEQUENCE [LARGE SCALE GENOMIC DNA]</scope>
    <source>
        <strain evidence="1">Tcor2-1</strain>
        <tissue evidence="1">Whole body</tissue>
    </source>
</reference>
<dbReference type="Proteomes" id="UP000078492">
    <property type="component" value="Unassembled WGS sequence"/>
</dbReference>
<dbReference type="EMBL" id="KQ980703">
    <property type="protein sequence ID" value="KYN14469.1"/>
    <property type="molecule type" value="Genomic_DNA"/>
</dbReference>
<name>A0A151IZE9_9HYME</name>
<evidence type="ECO:0000313" key="1">
    <source>
        <dbReference type="EMBL" id="KYN14469.1"/>
    </source>
</evidence>
<sequence length="114" mass="12960">MAHGLADALYNLDEINRVANVPDSRLILTSLTRKKRGELNEHRALRDTEILEIAINSIAVVGDTTVPTSRRILVIARVNRLFARQRIRNHSDFHSLFTSRERQARDSTSVDDVV</sequence>
<accession>A0A151IZE9</accession>
<keyword evidence="2" id="KW-1185">Reference proteome</keyword>
<organism evidence="1 2">
    <name type="scientific">Trachymyrmex cornetzi</name>
    <dbReference type="NCBI Taxonomy" id="471704"/>
    <lineage>
        <taxon>Eukaryota</taxon>
        <taxon>Metazoa</taxon>
        <taxon>Ecdysozoa</taxon>
        <taxon>Arthropoda</taxon>
        <taxon>Hexapoda</taxon>
        <taxon>Insecta</taxon>
        <taxon>Pterygota</taxon>
        <taxon>Neoptera</taxon>
        <taxon>Endopterygota</taxon>
        <taxon>Hymenoptera</taxon>
        <taxon>Apocrita</taxon>
        <taxon>Aculeata</taxon>
        <taxon>Formicoidea</taxon>
        <taxon>Formicidae</taxon>
        <taxon>Myrmicinae</taxon>
        <taxon>Trachymyrmex</taxon>
    </lineage>
</organism>
<evidence type="ECO:0000313" key="2">
    <source>
        <dbReference type="Proteomes" id="UP000078492"/>
    </source>
</evidence>
<dbReference type="AlphaFoldDB" id="A0A151IZE9"/>
<gene>
    <name evidence="1" type="ORF">ALC57_13327</name>
</gene>